<sequence>MLDYDADGTRTENGKECPANKANIGSVGECLRNVMFRNMIHASLVTHREDLRHAGKEKQQKGLTVDQDPVCLEGLSPLTASHAREGGNENAPRQERTSVT</sequence>
<feature type="region of interest" description="Disordered" evidence="1">
    <location>
        <begin position="1"/>
        <end position="22"/>
    </location>
</feature>
<accession>A0A151JNN9</accession>
<name>A0A151JNN9_9HYME</name>
<reference evidence="2 3" key="1">
    <citation type="submission" date="2015-09" db="EMBL/GenBank/DDBJ databases">
        <title>Trachymyrmex cornetzi WGS genome.</title>
        <authorList>
            <person name="Nygaard S."/>
            <person name="Hu H."/>
            <person name="Boomsma J."/>
            <person name="Zhang G."/>
        </authorList>
    </citation>
    <scope>NUCLEOTIDE SEQUENCE [LARGE SCALE GENOMIC DNA]</scope>
    <source>
        <strain evidence="2">Tcor2-1</strain>
        <tissue evidence="2">Whole body</tissue>
    </source>
</reference>
<dbReference type="Proteomes" id="UP000078492">
    <property type="component" value="Unassembled WGS sequence"/>
</dbReference>
<keyword evidence="3" id="KW-1185">Reference proteome</keyword>
<feature type="region of interest" description="Disordered" evidence="1">
    <location>
        <begin position="55"/>
        <end position="100"/>
    </location>
</feature>
<organism evidence="2 3">
    <name type="scientific">Trachymyrmex cornetzi</name>
    <dbReference type="NCBI Taxonomy" id="471704"/>
    <lineage>
        <taxon>Eukaryota</taxon>
        <taxon>Metazoa</taxon>
        <taxon>Ecdysozoa</taxon>
        <taxon>Arthropoda</taxon>
        <taxon>Hexapoda</taxon>
        <taxon>Insecta</taxon>
        <taxon>Pterygota</taxon>
        <taxon>Neoptera</taxon>
        <taxon>Endopterygota</taxon>
        <taxon>Hymenoptera</taxon>
        <taxon>Apocrita</taxon>
        <taxon>Aculeata</taxon>
        <taxon>Formicoidea</taxon>
        <taxon>Formicidae</taxon>
        <taxon>Myrmicinae</taxon>
        <taxon>Trachymyrmex</taxon>
    </lineage>
</organism>
<evidence type="ECO:0000313" key="2">
    <source>
        <dbReference type="EMBL" id="KYN27912.1"/>
    </source>
</evidence>
<proteinExistence type="predicted"/>
<evidence type="ECO:0000313" key="3">
    <source>
        <dbReference type="Proteomes" id="UP000078492"/>
    </source>
</evidence>
<gene>
    <name evidence="2" type="ORF">ALC57_02679</name>
</gene>
<dbReference type="EMBL" id="KQ978861">
    <property type="protein sequence ID" value="KYN27912.1"/>
    <property type="molecule type" value="Genomic_DNA"/>
</dbReference>
<protein>
    <submittedName>
        <fullName evidence="2">Uncharacterized protein</fullName>
    </submittedName>
</protein>
<feature type="compositionally biased region" description="Basic and acidic residues" evidence="1">
    <location>
        <begin position="82"/>
        <end position="100"/>
    </location>
</feature>
<dbReference type="AlphaFoldDB" id="A0A151JNN9"/>
<evidence type="ECO:0000256" key="1">
    <source>
        <dbReference type="SAM" id="MobiDB-lite"/>
    </source>
</evidence>